<evidence type="ECO:0000259" key="1">
    <source>
        <dbReference type="Pfam" id="PF00381"/>
    </source>
</evidence>
<evidence type="ECO:0000313" key="2">
    <source>
        <dbReference type="EMBL" id="MCY9697879.1"/>
    </source>
</evidence>
<organism evidence="2 3">
    <name type="scientific">Paenibacillus alginolyticus</name>
    <dbReference type="NCBI Taxonomy" id="59839"/>
    <lineage>
        <taxon>Bacteria</taxon>
        <taxon>Bacillati</taxon>
        <taxon>Bacillota</taxon>
        <taxon>Bacilli</taxon>
        <taxon>Bacillales</taxon>
        <taxon>Paenibacillaceae</taxon>
        <taxon>Paenibacillus</taxon>
    </lineage>
</organism>
<dbReference type="InterPro" id="IPR035895">
    <property type="entry name" value="HPr-like_sf"/>
</dbReference>
<dbReference type="Proteomes" id="UP001527099">
    <property type="component" value="Unassembled WGS sequence"/>
</dbReference>
<dbReference type="SUPFAM" id="SSF55594">
    <property type="entry name" value="HPr-like"/>
    <property type="match status" value="1"/>
</dbReference>
<comment type="caution">
    <text evidence="2">The sequence shown here is derived from an EMBL/GenBank/DDBJ whole genome shotgun (WGS) entry which is preliminary data.</text>
</comment>
<feature type="domain" description="HPr" evidence="1">
    <location>
        <begin position="21"/>
        <end position="83"/>
    </location>
</feature>
<gene>
    <name evidence="2" type="ORF">M5X19_34230</name>
</gene>
<dbReference type="RefSeq" id="WP_173188526.1">
    <property type="nucleotide sequence ID" value="NZ_JAMDMX010000173.1"/>
</dbReference>
<protein>
    <submittedName>
        <fullName evidence="2">HPr family phosphocarrier protein</fullName>
    </submittedName>
</protein>
<accession>A0ABT4GNU3</accession>
<dbReference type="Pfam" id="PF00381">
    <property type="entry name" value="PTS-HPr"/>
    <property type="match status" value="1"/>
</dbReference>
<dbReference type="InterPro" id="IPR000032">
    <property type="entry name" value="HPr-like"/>
</dbReference>
<keyword evidence="3" id="KW-1185">Reference proteome</keyword>
<proteinExistence type="predicted"/>
<evidence type="ECO:0000313" key="3">
    <source>
        <dbReference type="Proteomes" id="UP001527099"/>
    </source>
</evidence>
<sequence length="90" mass="10430">MRVHEFEIHSDLQRADLSAISAKSSHFISDITIDFEHDHKHHIVDVKSLLGMLLVPIKAGTTLRLLTKGKDEEEAMHFMFDLFAPYRRDE</sequence>
<dbReference type="EMBL" id="JAMDMX010000173">
    <property type="protein sequence ID" value="MCY9697879.1"/>
    <property type="molecule type" value="Genomic_DNA"/>
</dbReference>
<name>A0ABT4GNU3_9BACL</name>
<reference evidence="2 3" key="1">
    <citation type="submission" date="2022-05" db="EMBL/GenBank/DDBJ databases">
        <title>Genome Sequencing of Bee-Associated Microbes.</title>
        <authorList>
            <person name="Dunlap C."/>
        </authorList>
    </citation>
    <scope>NUCLEOTIDE SEQUENCE [LARGE SCALE GENOMIC DNA]</scope>
    <source>
        <strain evidence="2 3">NRRL B-14421</strain>
    </source>
</reference>
<dbReference type="Gene3D" id="3.30.1340.10">
    <property type="entry name" value="HPr-like"/>
    <property type="match status" value="1"/>
</dbReference>